<dbReference type="CDD" id="cd02603">
    <property type="entry name" value="HAD_sEH-N_like"/>
    <property type="match status" value="1"/>
</dbReference>
<dbReference type="SFLD" id="SFLDS00003">
    <property type="entry name" value="Haloacid_Dehalogenase"/>
    <property type="match status" value="1"/>
</dbReference>
<keyword evidence="2" id="KW-1185">Reference proteome</keyword>
<evidence type="ECO:0000313" key="1">
    <source>
        <dbReference type="EMBL" id="TQF06117.1"/>
    </source>
</evidence>
<dbReference type="SUPFAM" id="SSF56784">
    <property type="entry name" value="HAD-like"/>
    <property type="match status" value="1"/>
</dbReference>
<dbReference type="InterPro" id="IPR006439">
    <property type="entry name" value="HAD-SF_hydro_IA"/>
</dbReference>
<proteinExistence type="predicted"/>
<reference evidence="1 2" key="1">
    <citation type="submission" date="2019-06" db="EMBL/GenBank/DDBJ databases">
        <title>Description of Kitasatospora acidophila sp. nov. isolated from pine grove soil, and reclassification of Streptomyces novaecaesareae to Kitasatospora novaeceasareae comb. nov.</title>
        <authorList>
            <person name="Kim M.J."/>
        </authorList>
    </citation>
    <scope>NUCLEOTIDE SEQUENCE [LARGE SCALE GENOMIC DNA]</scope>
    <source>
        <strain evidence="1 2">MMS16-CNU292</strain>
    </source>
</reference>
<comment type="caution">
    <text evidence="1">The sequence shown here is derived from an EMBL/GenBank/DDBJ whole genome shotgun (WGS) entry which is preliminary data.</text>
</comment>
<gene>
    <name evidence="1" type="ORF">E6W39_32735</name>
</gene>
<accession>A0A540WB29</accession>
<dbReference type="PANTHER" id="PTHR47829">
    <property type="entry name" value="HYDROLASE, PUTATIVE (AFU_ORTHOLOGUE AFUA_1G12880)-RELATED"/>
    <property type="match status" value="1"/>
</dbReference>
<dbReference type="EMBL" id="VIGB01000003">
    <property type="protein sequence ID" value="TQF06117.1"/>
    <property type="molecule type" value="Genomic_DNA"/>
</dbReference>
<dbReference type="InterPro" id="IPR036412">
    <property type="entry name" value="HAD-like_sf"/>
</dbReference>
<dbReference type="PRINTS" id="PR00413">
    <property type="entry name" value="HADHALOGNASE"/>
</dbReference>
<dbReference type="InterPro" id="IPR052898">
    <property type="entry name" value="ACAD10-like"/>
</dbReference>
<organism evidence="1 2">
    <name type="scientific">Kitasatospora acidiphila</name>
    <dbReference type="NCBI Taxonomy" id="2567942"/>
    <lineage>
        <taxon>Bacteria</taxon>
        <taxon>Bacillati</taxon>
        <taxon>Actinomycetota</taxon>
        <taxon>Actinomycetes</taxon>
        <taxon>Kitasatosporales</taxon>
        <taxon>Streptomycetaceae</taxon>
        <taxon>Kitasatospora</taxon>
    </lineage>
</organism>
<dbReference type="RefSeq" id="WP_141636563.1">
    <property type="nucleotide sequence ID" value="NZ_VIGB01000003.1"/>
</dbReference>
<sequence length="216" mass="23391">MTSQTPDREYRALILDFGGVLTDNASLAIREWCVSEGLDQEAWRRTLGQNPDVGAWYRQLERGTMSQAEWNRRTAPILGVAQHENLMGRAWAGVKPSTGMVALAKAARAAGYRLAMLSNSFGLDPYDPYAACGVWELFDVTVVSELEGMAKPDPEIYQLALDRLDLPGEACIFVDDYPGNLPPAEALGITTVLAAKPHQGTVSRLGALLGLDAALA</sequence>
<name>A0A540WB29_9ACTN</name>
<dbReference type="PANTHER" id="PTHR47829:SF1">
    <property type="entry name" value="HAD FAMILY PHOSPHATASE"/>
    <property type="match status" value="1"/>
</dbReference>
<dbReference type="Gene3D" id="3.40.50.1000">
    <property type="entry name" value="HAD superfamily/HAD-like"/>
    <property type="match status" value="1"/>
</dbReference>
<protein>
    <submittedName>
        <fullName evidence="1">HAD family phosphatase</fullName>
    </submittedName>
</protein>
<dbReference type="SFLD" id="SFLDG01129">
    <property type="entry name" value="C1.5:_HAD__Beta-PGM__Phosphata"/>
    <property type="match status" value="1"/>
</dbReference>
<dbReference type="InterPro" id="IPR023214">
    <property type="entry name" value="HAD_sf"/>
</dbReference>
<dbReference type="Pfam" id="PF00702">
    <property type="entry name" value="Hydrolase"/>
    <property type="match status" value="1"/>
</dbReference>
<dbReference type="OrthoDB" id="9795007at2"/>
<dbReference type="NCBIfam" id="TIGR01509">
    <property type="entry name" value="HAD-SF-IA-v3"/>
    <property type="match status" value="1"/>
</dbReference>
<dbReference type="AlphaFoldDB" id="A0A540WB29"/>
<evidence type="ECO:0000313" key="2">
    <source>
        <dbReference type="Proteomes" id="UP000319103"/>
    </source>
</evidence>
<dbReference type="Proteomes" id="UP000319103">
    <property type="component" value="Unassembled WGS sequence"/>
</dbReference>